<reference evidence="1" key="1">
    <citation type="journal article" date="2020" name="Stud. Mycol.">
        <title>101 Dothideomycetes genomes: a test case for predicting lifestyles and emergence of pathogens.</title>
        <authorList>
            <person name="Haridas S."/>
            <person name="Albert R."/>
            <person name="Binder M."/>
            <person name="Bloem J."/>
            <person name="Labutti K."/>
            <person name="Salamov A."/>
            <person name="Andreopoulos B."/>
            <person name="Baker S."/>
            <person name="Barry K."/>
            <person name="Bills G."/>
            <person name="Bluhm B."/>
            <person name="Cannon C."/>
            <person name="Castanera R."/>
            <person name="Culley D."/>
            <person name="Daum C."/>
            <person name="Ezra D."/>
            <person name="Gonzalez J."/>
            <person name="Henrissat B."/>
            <person name="Kuo A."/>
            <person name="Liang C."/>
            <person name="Lipzen A."/>
            <person name="Lutzoni F."/>
            <person name="Magnuson J."/>
            <person name="Mondo S."/>
            <person name="Nolan M."/>
            <person name="Ohm R."/>
            <person name="Pangilinan J."/>
            <person name="Park H.-J."/>
            <person name="Ramirez L."/>
            <person name="Alfaro M."/>
            <person name="Sun H."/>
            <person name="Tritt A."/>
            <person name="Yoshinaga Y."/>
            <person name="Zwiers L.-H."/>
            <person name="Turgeon B."/>
            <person name="Goodwin S."/>
            <person name="Spatafora J."/>
            <person name="Crous P."/>
            <person name="Grigoriev I."/>
        </authorList>
    </citation>
    <scope>NUCLEOTIDE SEQUENCE</scope>
    <source>
        <strain evidence="1">ATCC 74209</strain>
    </source>
</reference>
<feature type="non-terminal residue" evidence="1">
    <location>
        <position position="93"/>
    </location>
</feature>
<feature type="non-terminal residue" evidence="1">
    <location>
        <position position="1"/>
    </location>
</feature>
<keyword evidence="2" id="KW-1185">Reference proteome</keyword>
<proteinExistence type="predicted"/>
<gene>
    <name evidence="1" type="ORF">GQ43DRAFT_351697</name>
</gene>
<accession>A0A9P4JQY4</accession>
<dbReference type="Proteomes" id="UP000799536">
    <property type="component" value="Unassembled WGS sequence"/>
</dbReference>
<name>A0A9P4JQY4_9PLEO</name>
<evidence type="ECO:0000313" key="2">
    <source>
        <dbReference type="Proteomes" id="UP000799536"/>
    </source>
</evidence>
<organism evidence="1 2">
    <name type="scientific">Delitschia confertaspora ATCC 74209</name>
    <dbReference type="NCBI Taxonomy" id="1513339"/>
    <lineage>
        <taxon>Eukaryota</taxon>
        <taxon>Fungi</taxon>
        <taxon>Dikarya</taxon>
        <taxon>Ascomycota</taxon>
        <taxon>Pezizomycotina</taxon>
        <taxon>Dothideomycetes</taxon>
        <taxon>Pleosporomycetidae</taxon>
        <taxon>Pleosporales</taxon>
        <taxon>Delitschiaceae</taxon>
        <taxon>Delitschia</taxon>
    </lineage>
</organism>
<comment type="caution">
    <text evidence="1">The sequence shown here is derived from an EMBL/GenBank/DDBJ whole genome shotgun (WGS) entry which is preliminary data.</text>
</comment>
<dbReference type="EMBL" id="ML993900">
    <property type="protein sequence ID" value="KAF2203565.1"/>
    <property type="molecule type" value="Genomic_DNA"/>
</dbReference>
<dbReference type="OrthoDB" id="3772590at2759"/>
<dbReference type="AlphaFoldDB" id="A0A9P4JQY4"/>
<protein>
    <submittedName>
        <fullName evidence="1">Uncharacterized protein</fullName>
    </submittedName>
</protein>
<evidence type="ECO:0000313" key="1">
    <source>
        <dbReference type="EMBL" id="KAF2203565.1"/>
    </source>
</evidence>
<sequence>TEKLPDPPMFSGRRKDLPAFKRKLLYKLEGNADRYASERARLIYAHSRLERDPVTLVDPLMEDQINTQGKKAFISHFAEFRRLVADTDLNESA</sequence>